<gene>
    <name evidence="2" type="ORF">ARMOST_07718</name>
</gene>
<feature type="compositionally biased region" description="Polar residues" evidence="1">
    <location>
        <begin position="85"/>
        <end position="98"/>
    </location>
</feature>
<reference evidence="3" key="1">
    <citation type="journal article" date="2017" name="Nat. Ecol. Evol.">
        <title>Genome expansion and lineage-specific genetic innovations in the forest pathogenic fungi Armillaria.</title>
        <authorList>
            <person name="Sipos G."/>
            <person name="Prasanna A.N."/>
            <person name="Walter M.C."/>
            <person name="O'Connor E."/>
            <person name="Balint B."/>
            <person name="Krizsan K."/>
            <person name="Kiss B."/>
            <person name="Hess J."/>
            <person name="Varga T."/>
            <person name="Slot J."/>
            <person name="Riley R."/>
            <person name="Boka B."/>
            <person name="Rigling D."/>
            <person name="Barry K."/>
            <person name="Lee J."/>
            <person name="Mihaltcheva S."/>
            <person name="LaButti K."/>
            <person name="Lipzen A."/>
            <person name="Waldron R."/>
            <person name="Moloney N.M."/>
            <person name="Sperisen C."/>
            <person name="Kredics L."/>
            <person name="Vagvoelgyi C."/>
            <person name="Patrignani A."/>
            <person name="Fitzpatrick D."/>
            <person name="Nagy I."/>
            <person name="Doyle S."/>
            <person name="Anderson J.B."/>
            <person name="Grigoriev I.V."/>
            <person name="Gueldener U."/>
            <person name="Muensterkoetter M."/>
            <person name="Nagy L.G."/>
        </authorList>
    </citation>
    <scope>NUCLEOTIDE SEQUENCE [LARGE SCALE GENOMIC DNA]</scope>
    <source>
        <strain evidence="3">C18/9</strain>
    </source>
</reference>
<protein>
    <submittedName>
        <fullName evidence="2">Uncharacterized protein</fullName>
    </submittedName>
</protein>
<name>A0A284R6M7_ARMOS</name>
<feature type="compositionally biased region" description="Polar residues" evidence="1">
    <location>
        <begin position="197"/>
        <end position="219"/>
    </location>
</feature>
<feature type="region of interest" description="Disordered" evidence="1">
    <location>
        <begin position="376"/>
        <end position="435"/>
    </location>
</feature>
<evidence type="ECO:0000313" key="3">
    <source>
        <dbReference type="Proteomes" id="UP000219338"/>
    </source>
</evidence>
<feature type="compositionally biased region" description="Polar residues" evidence="1">
    <location>
        <begin position="28"/>
        <end position="43"/>
    </location>
</feature>
<feature type="compositionally biased region" description="Pro residues" evidence="1">
    <location>
        <begin position="130"/>
        <end position="145"/>
    </location>
</feature>
<feature type="compositionally biased region" description="Polar residues" evidence="1">
    <location>
        <begin position="243"/>
        <end position="256"/>
    </location>
</feature>
<feature type="region of interest" description="Disordered" evidence="1">
    <location>
        <begin position="197"/>
        <end position="294"/>
    </location>
</feature>
<sequence>MQTDYDTSYESQNLLLFDQPPSPPAMSFPTSNPDHSWNETPLTNFPHGMRPQGQAMFQEPPLPPTQTRRLRTMAGTYGLTSTPLTIHSPFASRTNAPTLRTPGPRYRLSSSSRPFAIPATPVHYGSAPPFMNPPSHHQPPIPSEPNLPTTQHLSFSTPPVPFELVPPPTLPPIQTRTATPIPPITEETNQSLRETMTTPSTHMEGTTSGPNSALLTESFSDPIAPRPGSSDGSTSSSEATSTPRMSESQWATTSPSPASPCFHNTEETLPWRPEYSPTETAQNTPPPPEIRYQMLAPEPRPSSASWLTTYSHWPLQRETAQTWMAPPEVFNDFNYDQETFGNYTPELSRDYRGYTPAPTISFYNAPFPLPNSPNWEYQPPTNYPTHPRRLQGYKPPQYGTRPFAGQDPPNPDNNEQAGGSNDPPQPTIEERTKKA</sequence>
<dbReference type="OMA" id="PWHISTR"/>
<dbReference type="AlphaFoldDB" id="A0A284R6M7"/>
<organism evidence="2 3">
    <name type="scientific">Armillaria ostoyae</name>
    <name type="common">Armillaria root rot fungus</name>
    <dbReference type="NCBI Taxonomy" id="47428"/>
    <lineage>
        <taxon>Eukaryota</taxon>
        <taxon>Fungi</taxon>
        <taxon>Dikarya</taxon>
        <taxon>Basidiomycota</taxon>
        <taxon>Agaricomycotina</taxon>
        <taxon>Agaricomycetes</taxon>
        <taxon>Agaricomycetidae</taxon>
        <taxon>Agaricales</taxon>
        <taxon>Marasmiineae</taxon>
        <taxon>Physalacriaceae</taxon>
        <taxon>Armillaria</taxon>
    </lineage>
</organism>
<keyword evidence="3" id="KW-1185">Reference proteome</keyword>
<dbReference type="EMBL" id="FUEG01000005">
    <property type="protein sequence ID" value="SJL04352.1"/>
    <property type="molecule type" value="Genomic_DNA"/>
</dbReference>
<evidence type="ECO:0000313" key="2">
    <source>
        <dbReference type="EMBL" id="SJL04352.1"/>
    </source>
</evidence>
<feature type="compositionally biased region" description="Low complexity" evidence="1">
    <location>
        <begin position="229"/>
        <end position="242"/>
    </location>
</feature>
<proteinExistence type="predicted"/>
<feature type="region of interest" description="Disordered" evidence="1">
    <location>
        <begin position="85"/>
        <end position="113"/>
    </location>
</feature>
<accession>A0A284R6M7</accession>
<evidence type="ECO:0000256" key="1">
    <source>
        <dbReference type="SAM" id="MobiDB-lite"/>
    </source>
</evidence>
<dbReference type="Proteomes" id="UP000219338">
    <property type="component" value="Unassembled WGS sequence"/>
</dbReference>
<feature type="region of interest" description="Disordered" evidence="1">
    <location>
        <begin position="126"/>
        <end position="153"/>
    </location>
</feature>
<feature type="region of interest" description="Disordered" evidence="1">
    <location>
        <begin position="15"/>
        <end position="63"/>
    </location>
</feature>